<evidence type="ECO:0000313" key="3">
    <source>
        <dbReference type="Proteomes" id="UP001497623"/>
    </source>
</evidence>
<reference evidence="2 3" key="1">
    <citation type="submission" date="2024-05" db="EMBL/GenBank/DDBJ databases">
        <authorList>
            <person name="Wallberg A."/>
        </authorList>
    </citation>
    <scope>NUCLEOTIDE SEQUENCE [LARGE SCALE GENOMIC DNA]</scope>
</reference>
<evidence type="ECO:0000313" key="2">
    <source>
        <dbReference type="EMBL" id="CAL4119840.1"/>
    </source>
</evidence>
<organism evidence="2 3">
    <name type="scientific">Meganyctiphanes norvegica</name>
    <name type="common">Northern krill</name>
    <name type="synonym">Thysanopoda norvegica</name>
    <dbReference type="NCBI Taxonomy" id="48144"/>
    <lineage>
        <taxon>Eukaryota</taxon>
        <taxon>Metazoa</taxon>
        <taxon>Ecdysozoa</taxon>
        <taxon>Arthropoda</taxon>
        <taxon>Crustacea</taxon>
        <taxon>Multicrustacea</taxon>
        <taxon>Malacostraca</taxon>
        <taxon>Eumalacostraca</taxon>
        <taxon>Eucarida</taxon>
        <taxon>Euphausiacea</taxon>
        <taxon>Euphausiidae</taxon>
        <taxon>Meganyctiphanes</taxon>
    </lineage>
</organism>
<feature type="region of interest" description="Disordered" evidence="1">
    <location>
        <begin position="1"/>
        <end position="52"/>
    </location>
</feature>
<protein>
    <submittedName>
        <fullName evidence="2">Uncharacterized protein</fullName>
    </submittedName>
</protein>
<accession>A0AAV2R8F7</accession>
<keyword evidence="3" id="KW-1185">Reference proteome</keyword>
<proteinExistence type="predicted"/>
<dbReference type="AlphaFoldDB" id="A0AAV2R8F7"/>
<evidence type="ECO:0000256" key="1">
    <source>
        <dbReference type="SAM" id="MobiDB-lite"/>
    </source>
</evidence>
<comment type="caution">
    <text evidence="2">The sequence shown here is derived from an EMBL/GenBank/DDBJ whole genome shotgun (WGS) entry which is preliminary data.</text>
</comment>
<name>A0AAV2R8F7_MEGNR</name>
<sequence>MIKMGQCHNCQWSRRSRRTSKTQEDESLSLTTKEGKELNSCSGPESTGDSGHSSDCSSCCGEHLVRSSRSQSESSGRFSLRDSIASYGEPQSVREMNCTNKCNIIRGSNDYNSSKGSLSRGSNGSYCHICDQQHDGTSGLPYSSILDLPVFPEDSEHIDTQMGIIRNPTSSVTPAINFRHRHYLHQCRKVSRSSSGRESHSSIGSITAILRARLTRSTSLRMSPTEAEVHDIETKTSSVIESSQKTNRPRRSVSLRLPLTQKPTDNSETTIPTIYVADTPQCQTSNNDSRNRKHSVRRALSLLSVNSLNSLLKHESRSHPPKPVQRILRQPRRRHQTVRGISGLAIDASNQEMNGVYRDRAICGLYRSNTVYYPTATSLRSTYANRRTRSGM</sequence>
<feature type="compositionally biased region" description="Polar residues" evidence="1">
    <location>
        <begin position="235"/>
        <end position="246"/>
    </location>
</feature>
<gene>
    <name evidence="2" type="ORF">MNOR_LOCUS21807</name>
</gene>
<dbReference type="Proteomes" id="UP001497623">
    <property type="component" value="Unassembled WGS sequence"/>
</dbReference>
<feature type="region of interest" description="Disordered" evidence="1">
    <location>
        <begin position="221"/>
        <end position="251"/>
    </location>
</feature>
<dbReference type="EMBL" id="CAXKWB010017814">
    <property type="protein sequence ID" value="CAL4119840.1"/>
    <property type="molecule type" value="Genomic_DNA"/>
</dbReference>